<evidence type="ECO:0008006" key="3">
    <source>
        <dbReference type="Google" id="ProtNLM"/>
    </source>
</evidence>
<proteinExistence type="predicted"/>
<organism evidence="1 2">
    <name type="scientific">Mucilaginibacter lutimaris</name>
    <dbReference type="NCBI Taxonomy" id="931629"/>
    <lineage>
        <taxon>Bacteria</taxon>
        <taxon>Pseudomonadati</taxon>
        <taxon>Bacteroidota</taxon>
        <taxon>Sphingobacteriia</taxon>
        <taxon>Sphingobacteriales</taxon>
        <taxon>Sphingobacteriaceae</taxon>
        <taxon>Mucilaginibacter</taxon>
    </lineage>
</organism>
<evidence type="ECO:0000313" key="1">
    <source>
        <dbReference type="EMBL" id="MFD0766004.1"/>
    </source>
</evidence>
<keyword evidence="2" id="KW-1185">Reference proteome</keyword>
<dbReference type="EMBL" id="JBHTIA010000009">
    <property type="protein sequence ID" value="MFD0766004.1"/>
    <property type="molecule type" value="Genomic_DNA"/>
</dbReference>
<name>A0ABW2ZIE4_9SPHI</name>
<dbReference type="SUPFAM" id="SSF55961">
    <property type="entry name" value="Bet v1-like"/>
    <property type="match status" value="1"/>
</dbReference>
<dbReference type="Proteomes" id="UP001597073">
    <property type="component" value="Unassembled WGS sequence"/>
</dbReference>
<sequence length="119" mass="13922">MPSPVQSTAEGYYLGAKRKCIFSNGYVFDEKIVTYNENKNLTFDITNQPRDPEIMGHIDILRGQFLLKDNGDGTTTLTGNSWYRLYVFPVWYYDIWAESITRNVHLRVMEHIKHLAEEN</sequence>
<protein>
    <recommendedName>
        <fullName evidence="3">YopX protein domain-containing protein</fullName>
    </recommendedName>
</protein>
<reference evidence="2" key="1">
    <citation type="journal article" date="2019" name="Int. J. Syst. Evol. Microbiol.">
        <title>The Global Catalogue of Microorganisms (GCM) 10K type strain sequencing project: providing services to taxonomists for standard genome sequencing and annotation.</title>
        <authorList>
            <consortium name="The Broad Institute Genomics Platform"/>
            <consortium name="The Broad Institute Genome Sequencing Center for Infectious Disease"/>
            <person name="Wu L."/>
            <person name="Ma J."/>
        </authorList>
    </citation>
    <scope>NUCLEOTIDE SEQUENCE [LARGE SCALE GENOMIC DNA]</scope>
    <source>
        <strain evidence="2">CCUG 60742</strain>
    </source>
</reference>
<evidence type="ECO:0000313" key="2">
    <source>
        <dbReference type="Proteomes" id="UP001597073"/>
    </source>
</evidence>
<accession>A0ABW2ZIE4</accession>
<comment type="caution">
    <text evidence="1">The sequence shown here is derived from an EMBL/GenBank/DDBJ whole genome shotgun (WGS) entry which is preliminary data.</text>
</comment>
<dbReference type="RefSeq" id="WP_377143515.1">
    <property type="nucleotide sequence ID" value="NZ_JBHTIA010000009.1"/>
</dbReference>
<gene>
    <name evidence="1" type="ORF">ACFQZI_14165</name>
</gene>